<sequence length="108" mass="12318">MPTEILDLIFRVVIAELHTLQLEYTVGVLRNWAVLLGWGSNKIRIIWDPPWIPDLRLVSKRVKEVVDPMLAEILAVPELYSIDRPETAGHSKSTIVHCHLQRCLDAAN</sequence>
<dbReference type="GeneID" id="28732424"/>
<accession>A0A0N1NY49</accession>
<dbReference type="RefSeq" id="XP_017995417.1">
    <property type="nucleotide sequence ID" value="XM_018140543.1"/>
</dbReference>
<organism evidence="1 2">
    <name type="scientific">Cyphellophora attinorum</name>
    <dbReference type="NCBI Taxonomy" id="1664694"/>
    <lineage>
        <taxon>Eukaryota</taxon>
        <taxon>Fungi</taxon>
        <taxon>Dikarya</taxon>
        <taxon>Ascomycota</taxon>
        <taxon>Pezizomycotina</taxon>
        <taxon>Eurotiomycetes</taxon>
        <taxon>Chaetothyriomycetidae</taxon>
        <taxon>Chaetothyriales</taxon>
        <taxon>Cyphellophoraceae</taxon>
        <taxon>Cyphellophora</taxon>
    </lineage>
</organism>
<dbReference type="Proteomes" id="UP000038010">
    <property type="component" value="Unassembled WGS sequence"/>
</dbReference>
<comment type="caution">
    <text evidence="1">The sequence shown here is derived from an EMBL/GenBank/DDBJ whole genome shotgun (WGS) entry which is preliminary data.</text>
</comment>
<evidence type="ECO:0000313" key="2">
    <source>
        <dbReference type="Proteomes" id="UP000038010"/>
    </source>
</evidence>
<dbReference type="EMBL" id="LFJN01000040">
    <property type="protein sequence ID" value="KPI35454.1"/>
    <property type="molecule type" value="Genomic_DNA"/>
</dbReference>
<name>A0A0N1NY49_9EURO</name>
<gene>
    <name evidence="1" type="ORF">AB675_11676</name>
</gene>
<evidence type="ECO:0000313" key="1">
    <source>
        <dbReference type="EMBL" id="KPI35454.1"/>
    </source>
</evidence>
<keyword evidence="2" id="KW-1185">Reference proteome</keyword>
<dbReference type="AlphaFoldDB" id="A0A0N1NY49"/>
<dbReference type="VEuPathDB" id="FungiDB:AB675_11676"/>
<reference evidence="1 2" key="1">
    <citation type="submission" date="2015-06" db="EMBL/GenBank/DDBJ databases">
        <title>Draft genome of the ant-associated black yeast Phialophora attae CBS 131958.</title>
        <authorList>
            <person name="Moreno L.F."/>
            <person name="Stielow B.J."/>
            <person name="de Hoog S."/>
            <person name="Vicente V.A."/>
            <person name="Weiss V.A."/>
            <person name="de Vries M."/>
            <person name="Cruz L.M."/>
            <person name="Souza E.M."/>
        </authorList>
    </citation>
    <scope>NUCLEOTIDE SEQUENCE [LARGE SCALE GENOMIC DNA]</scope>
    <source>
        <strain evidence="1 2">CBS 131958</strain>
    </source>
</reference>
<protein>
    <submittedName>
        <fullName evidence="1">Uncharacterized protein</fullName>
    </submittedName>
</protein>
<proteinExistence type="predicted"/>